<sequence length="107" mass="11658">MYAAYFFVNQLLQNCFEHSRASAGAGRGAGGGRPEAGVIFQHRTAPARAGIRNIRRCANSGCLSKSTQETWTLGRISERIRHNEPIELGEPRAPRPAPPAPHLRPGN</sequence>
<comment type="caution">
    <text evidence="2">The sequence shown here is derived from an EMBL/GenBank/DDBJ whole genome shotgun (WGS) entry which is preliminary data.</text>
</comment>
<evidence type="ECO:0000313" key="2">
    <source>
        <dbReference type="EMBL" id="GBP80324.1"/>
    </source>
</evidence>
<gene>
    <name evidence="2" type="ORF">EVAR_47826_1</name>
</gene>
<feature type="compositionally biased region" description="Pro residues" evidence="1">
    <location>
        <begin position="94"/>
        <end position="107"/>
    </location>
</feature>
<dbReference type="AlphaFoldDB" id="A0A4C1YZU5"/>
<accession>A0A4C1YZU5</accession>
<evidence type="ECO:0000313" key="3">
    <source>
        <dbReference type="Proteomes" id="UP000299102"/>
    </source>
</evidence>
<proteinExistence type="predicted"/>
<dbReference type="EMBL" id="BGZK01001456">
    <property type="protein sequence ID" value="GBP80324.1"/>
    <property type="molecule type" value="Genomic_DNA"/>
</dbReference>
<reference evidence="2 3" key="1">
    <citation type="journal article" date="2019" name="Commun. Biol.">
        <title>The bagworm genome reveals a unique fibroin gene that provides high tensile strength.</title>
        <authorList>
            <person name="Kono N."/>
            <person name="Nakamura H."/>
            <person name="Ohtoshi R."/>
            <person name="Tomita M."/>
            <person name="Numata K."/>
            <person name="Arakawa K."/>
        </authorList>
    </citation>
    <scope>NUCLEOTIDE SEQUENCE [LARGE SCALE GENOMIC DNA]</scope>
</reference>
<feature type="compositionally biased region" description="Basic and acidic residues" evidence="1">
    <location>
        <begin position="80"/>
        <end position="93"/>
    </location>
</feature>
<protein>
    <submittedName>
        <fullName evidence="2">Uncharacterized protein</fullName>
    </submittedName>
</protein>
<organism evidence="2 3">
    <name type="scientific">Eumeta variegata</name>
    <name type="common">Bagworm moth</name>
    <name type="synonym">Eumeta japonica</name>
    <dbReference type="NCBI Taxonomy" id="151549"/>
    <lineage>
        <taxon>Eukaryota</taxon>
        <taxon>Metazoa</taxon>
        <taxon>Ecdysozoa</taxon>
        <taxon>Arthropoda</taxon>
        <taxon>Hexapoda</taxon>
        <taxon>Insecta</taxon>
        <taxon>Pterygota</taxon>
        <taxon>Neoptera</taxon>
        <taxon>Endopterygota</taxon>
        <taxon>Lepidoptera</taxon>
        <taxon>Glossata</taxon>
        <taxon>Ditrysia</taxon>
        <taxon>Tineoidea</taxon>
        <taxon>Psychidae</taxon>
        <taxon>Oiketicinae</taxon>
        <taxon>Eumeta</taxon>
    </lineage>
</organism>
<dbReference type="Proteomes" id="UP000299102">
    <property type="component" value="Unassembled WGS sequence"/>
</dbReference>
<feature type="region of interest" description="Disordered" evidence="1">
    <location>
        <begin position="80"/>
        <end position="107"/>
    </location>
</feature>
<name>A0A4C1YZU5_EUMVA</name>
<evidence type="ECO:0000256" key="1">
    <source>
        <dbReference type="SAM" id="MobiDB-lite"/>
    </source>
</evidence>
<keyword evidence="3" id="KW-1185">Reference proteome</keyword>